<comment type="subcellular location">
    <subcellularLocation>
        <location evidence="2">Cell membrane</location>
        <topology evidence="2">Multi-pass membrane protein</topology>
    </subcellularLocation>
</comment>
<feature type="transmembrane region" description="Helical" evidence="12">
    <location>
        <begin position="26"/>
        <end position="45"/>
    </location>
</feature>
<evidence type="ECO:0000256" key="9">
    <source>
        <dbReference type="ARBA" id="ARBA00022989"/>
    </source>
</evidence>
<evidence type="ECO:0000259" key="13">
    <source>
        <dbReference type="Pfam" id="PF01435"/>
    </source>
</evidence>
<feature type="domain" description="YxkI PH" evidence="14">
    <location>
        <begin position="127"/>
        <end position="213"/>
    </location>
</feature>
<feature type="transmembrane region" description="Helical" evidence="12">
    <location>
        <begin position="74"/>
        <end position="94"/>
    </location>
</feature>
<evidence type="ECO:0000256" key="8">
    <source>
        <dbReference type="ARBA" id="ARBA00022833"/>
    </source>
</evidence>
<gene>
    <name evidence="15" type="ORF">HQN87_20340</name>
</gene>
<dbReference type="RefSeq" id="WP_173137081.1">
    <property type="nucleotide sequence ID" value="NZ_JABMKX010000011.1"/>
</dbReference>
<keyword evidence="16" id="KW-1185">Reference proteome</keyword>
<evidence type="ECO:0000256" key="12">
    <source>
        <dbReference type="SAM" id="Phobius"/>
    </source>
</evidence>
<accession>A0ABX2DSW3</accession>
<sequence length="539" mass="61530">MGYGSEIAGAIAAIGFIFYQHGFPEGFIYFSFVSAGYLAISLLMAGQGKYGELLEEIRQLEVTEIEIVRNSQRIFAELGISILVFTGATFFLIYGPEFSLLKYFIVYGMLIAITEMIKRFVTYFTTRLYYSKQQGNLYILSRLASRKFSIQDIQETTIESTVDLLKLHPYLTLFSSNTDFTTSFNKVLRLLLPGETIYLTIQETEQWKAALETETKSESTIENEVFVLPFYHKRNIKRLLGKFYFAITVKGVSAYTGVLLLLYYFRTPAWLMVTMAIMYWLFNIYISDRVLKVAMDAKAVTDPKVISAADKIFAKAGIPNVKVYETDSAQYNGLATGMNIGRSMVTLTTATLNLPIDAIEGILAHEAVHVKKRDILYGQLYRVLLMLIVAGGLLLIFKQVSDIEAFAIPIFLLVWLLIILFPVFQSFCSQLMEVRADHLGASFLDGGTLQMADSLAALATSQDEAMQKTATYSMKKEDLKEGRSSLARSPWLLRFLEFQIMDHPPMYWRVNTLRVHGNQWGKEIRRRWWKDRFKESFTK</sequence>
<dbReference type="InterPro" id="IPR050083">
    <property type="entry name" value="HtpX_protease"/>
</dbReference>
<dbReference type="PANTHER" id="PTHR43221:SF1">
    <property type="entry name" value="PROTEASE HTPX"/>
    <property type="match status" value="1"/>
</dbReference>
<dbReference type="Pfam" id="PF23492">
    <property type="entry name" value="bPH_9"/>
    <property type="match status" value="1"/>
</dbReference>
<dbReference type="CDD" id="cd07329">
    <property type="entry name" value="M56_like"/>
    <property type="match status" value="1"/>
</dbReference>
<name>A0ABX2DSW3_9BACL</name>
<evidence type="ECO:0000259" key="14">
    <source>
        <dbReference type="Pfam" id="PF23492"/>
    </source>
</evidence>
<keyword evidence="6" id="KW-0479">Metal-binding</keyword>
<reference evidence="15 16" key="1">
    <citation type="submission" date="2020-05" db="EMBL/GenBank/DDBJ databases">
        <title>Paenibacillus glebae, sp. nov., Paenibacillus humi sp. nov., Paenibacillus pedi sp. nov., Paenibacillus terrestris sp. nov. and Paenibacillus terricola sp. nov., isolated from a forest top soil sample.</title>
        <authorList>
            <person name="Qi S."/>
            <person name="Carlier A."/>
            <person name="Cnockaert M."/>
            <person name="Vandamme P."/>
        </authorList>
    </citation>
    <scope>NUCLEOTIDE SEQUENCE [LARGE SCALE GENOMIC DNA]</scope>
    <source>
        <strain evidence="15 16">LMG 29502</strain>
    </source>
</reference>
<feature type="transmembrane region" description="Helical" evidence="12">
    <location>
        <begin position="269"/>
        <end position="286"/>
    </location>
</feature>
<keyword evidence="3" id="KW-1003">Cell membrane</keyword>
<evidence type="ECO:0000256" key="6">
    <source>
        <dbReference type="ARBA" id="ARBA00022723"/>
    </source>
</evidence>
<evidence type="ECO:0000256" key="11">
    <source>
        <dbReference type="ARBA" id="ARBA00023136"/>
    </source>
</evidence>
<dbReference type="Proteomes" id="UP000711047">
    <property type="component" value="Unassembled WGS sequence"/>
</dbReference>
<dbReference type="EMBL" id="JABMKX010000011">
    <property type="protein sequence ID" value="NQX47677.1"/>
    <property type="molecule type" value="Genomic_DNA"/>
</dbReference>
<evidence type="ECO:0000256" key="1">
    <source>
        <dbReference type="ARBA" id="ARBA00001947"/>
    </source>
</evidence>
<feature type="transmembrane region" description="Helical" evidence="12">
    <location>
        <begin position="380"/>
        <end position="397"/>
    </location>
</feature>
<comment type="cofactor">
    <cofactor evidence="1">
        <name>Zn(2+)</name>
        <dbReference type="ChEBI" id="CHEBI:29105"/>
    </cofactor>
</comment>
<evidence type="ECO:0000256" key="10">
    <source>
        <dbReference type="ARBA" id="ARBA00023049"/>
    </source>
</evidence>
<dbReference type="Gene3D" id="3.30.2010.10">
    <property type="entry name" value="Metalloproteases ('zincins'), catalytic domain"/>
    <property type="match status" value="1"/>
</dbReference>
<feature type="transmembrane region" description="Helical" evidence="12">
    <location>
        <begin position="403"/>
        <end position="424"/>
    </location>
</feature>
<protein>
    <submittedName>
        <fullName evidence="15">M48 family metalloprotease</fullName>
    </submittedName>
</protein>
<keyword evidence="10 15" id="KW-0482">Metalloprotease</keyword>
<keyword evidence="5 12" id="KW-0812">Transmembrane</keyword>
<feature type="transmembrane region" description="Helical" evidence="12">
    <location>
        <begin position="100"/>
        <end position="117"/>
    </location>
</feature>
<comment type="caution">
    <text evidence="15">The sequence shown here is derived from an EMBL/GenBank/DDBJ whole genome shotgun (WGS) entry which is preliminary data.</text>
</comment>
<keyword evidence="8" id="KW-0862">Zinc</keyword>
<dbReference type="PANTHER" id="PTHR43221">
    <property type="entry name" value="PROTEASE HTPX"/>
    <property type="match status" value="1"/>
</dbReference>
<dbReference type="GO" id="GO:0008237">
    <property type="term" value="F:metallopeptidase activity"/>
    <property type="evidence" value="ECO:0007669"/>
    <property type="project" value="UniProtKB-KW"/>
</dbReference>
<evidence type="ECO:0000313" key="15">
    <source>
        <dbReference type="EMBL" id="NQX47677.1"/>
    </source>
</evidence>
<organism evidence="15 16">
    <name type="scientific">Paenibacillus tritici</name>
    <dbReference type="NCBI Taxonomy" id="1873425"/>
    <lineage>
        <taxon>Bacteria</taxon>
        <taxon>Bacillati</taxon>
        <taxon>Bacillota</taxon>
        <taxon>Bacilli</taxon>
        <taxon>Bacillales</taxon>
        <taxon>Paenibacillaceae</taxon>
        <taxon>Paenibacillus</taxon>
    </lineage>
</organism>
<evidence type="ECO:0000313" key="16">
    <source>
        <dbReference type="Proteomes" id="UP000711047"/>
    </source>
</evidence>
<keyword evidence="9 12" id="KW-1133">Transmembrane helix</keyword>
<feature type="domain" description="Peptidase M48" evidence="13">
    <location>
        <begin position="302"/>
        <end position="514"/>
    </location>
</feature>
<proteinExistence type="predicted"/>
<keyword evidence="4" id="KW-0645">Protease</keyword>
<evidence type="ECO:0000256" key="5">
    <source>
        <dbReference type="ARBA" id="ARBA00022692"/>
    </source>
</evidence>
<keyword evidence="11 12" id="KW-0472">Membrane</keyword>
<evidence type="ECO:0000256" key="4">
    <source>
        <dbReference type="ARBA" id="ARBA00022670"/>
    </source>
</evidence>
<feature type="transmembrane region" description="Helical" evidence="12">
    <location>
        <begin position="243"/>
        <end position="263"/>
    </location>
</feature>
<evidence type="ECO:0000256" key="7">
    <source>
        <dbReference type="ARBA" id="ARBA00022801"/>
    </source>
</evidence>
<evidence type="ECO:0000256" key="3">
    <source>
        <dbReference type="ARBA" id="ARBA00022475"/>
    </source>
</evidence>
<evidence type="ECO:0000256" key="2">
    <source>
        <dbReference type="ARBA" id="ARBA00004651"/>
    </source>
</evidence>
<dbReference type="InterPro" id="IPR056388">
    <property type="entry name" value="PH_YxkI"/>
</dbReference>
<dbReference type="InterPro" id="IPR001915">
    <property type="entry name" value="Peptidase_M48"/>
</dbReference>
<keyword evidence="7" id="KW-0378">Hydrolase</keyword>
<dbReference type="Pfam" id="PF01435">
    <property type="entry name" value="Peptidase_M48"/>
    <property type="match status" value="1"/>
</dbReference>